<feature type="signal peptide" evidence="2">
    <location>
        <begin position="1"/>
        <end position="29"/>
    </location>
</feature>
<keyword evidence="4" id="KW-1185">Reference proteome</keyword>
<feature type="region of interest" description="Disordered" evidence="1">
    <location>
        <begin position="39"/>
        <end position="102"/>
    </location>
</feature>
<feature type="compositionally biased region" description="Low complexity" evidence="1">
    <location>
        <begin position="40"/>
        <end position="53"/>
    </location>
</feature>
<evidence type="ECO:0000256" key="2">
    <source>
        <dbReference type="SAM" id="SignalP"/>
    </source>
</evidence>
<dbReference type="EMBL" id="CP041186">
    <property type="protein sequence ID" value="QDG52487.1"/>
    <property type="molecule type" value="Genomic_DNA"/>
</dbReference>
<dbReference type="OrthoDB" id="5521463at2"/>
<feature type="compositionally biased region" description="Acidic residues" evidence="1">
    <location>
        <begin position="80"/>
        <end position="95"/>
    </location>
</feature>
<organism evidence="3 4">
    <name type="scientific">Persicimonas caeni</name>
    <dbReference type="NCBI Taxonomy" id="2292766"/>
    <lineage>
        <taxon>Bacteria</taxon>
        <taxon>Deltaproteobacteria</taxon>
        <taxon>Bradymonadales</taxon>
        <taxon>Bradymonadaceae</taxon>
        <taxon>Persicimonas</taxon>
    </lineage>
</organism>
<name>A0A4Y6PWT6_PERCE</name>
<evidence type="ECO:0000313" key="4">
    <source>
        <dbReference type="Proteomes" id="UP000315995"/>
    </source>
</evidence>
<feature type="chain" id="PRO_5030106590" evidence="2">
    <location>
        <begin position="30"/>
        <end position="301"/>
    </location>
</feature>
<evidence type="ECO:0000256" key="1">
    <source>
        <dbReference type="SAM" id="MobiDB-lite"/>
    </source>
</evidence>
<keyword evidence="2" id="KW-0732">Signal</keyword>
<proteinExistence type="predicted"/>
<reference evidence="3 4" key="1">
    <citation type="submission" date="2019-06" db="EMBL/GenBank/DDBJ databases">
        <title>Persicimonas caeni gen. nov., sp. nov., a predatory bacterium isolated from solar saltern.</title>
        <authorList>
            <person name="Wang S."/>
        </authorList>
    </citation>
    <scope>NUCLEOTIDE SEQUENCE [LARGE SCALE GENOMIC DNA]</scope>
    <source>
        <strain evidence="3 4">YN101</strain>
    </source>
</reference>
<gene>
    <name evidence="3" type="ORF">FIV42_17605</name>
</gene>
<evidence type="ECO:0000313" key="3">
    <source>
        <dbReference type="EMBL" id="QDG52487.1"/>
    </source>
</evidence>
<dbReference type="PROSITE" id="PS51257">
    <property type="entry name" value="PROKAR_LIPOPROTEIN"/>
    <property type="match status" value="1"/>
</dbReference>
<sequence>MYRTLFARLLLAALLVLSACGGSETDNNAADTGVQDAATDVAPDAGDPSDAADTVSADTVSDTMLDTARDTADTVSDTVSDAEQDTDPDTEEDAGEQVPRDGFGAISGSCGVLDDELTSGESFFIENTIDFGTDPYDDADESLLTDGGREIIADGNAGGSSILSEVFAYEVLERCELATLFKTENEVSYTVSDTSITDLLVEIDGLKVGVSVTRAVGWPREDPYTVEQATTLLTDKLQDVQESSANVAAEDAWTKQILHVIAYEPQHADSLETAYGQLDASVVADTVVFVTVSSGDDAFLY</sequence>
<accession>A0A5B8YDE3</accession>
<dbReference type="Proteomes" id="UP000315995">
    <property type="component" value="Chromosome"/>
</dbReference>
<protein>
    <submittedName>
        <fullName evidence="3">Uncharacterized protein</fullName>
    </submittedName>
</protein>
<dbReference type="AlphaFoldDB" id="A0A4Y6PWT6"/>
<accession>A0A4Y6PWT6</accession>
<dbReference type="RefSeq" id="WP_141198957.1">
    <property type="nucleotide sequence ID" value="NZ_CP041186.1"/>
</dbReference>